<evidence type="ECO:0000313" key="1">
    <source>
        <dbReference type="EMBL" id="ERN00923.1"/>
    </source>
</evidence>
<feature type="non-terminal residue" evidence="1">
    <location>
        <position position="61"/>
    </location>
</feature>
<gene>
    <name evidence="1" type="ORF">AMTR_s04997p00005670</name>
</gene>
<proteinExistence type="predicted"/>
<dbReference type="EMBL" id="KI394772">
    <property type="protein sequence ID" value="ERN00923.1"/>
    <property type="molecule type" value="Genomic_DNA"/>
</dbReference>
<accession>U5D0N8</accession>
<keyword evidence="2" id="KW-1185">Reference proteome</keyword>
<dbReference type="AlphaFoldDB" id="U5D0N8"/>
<dbReference type="HOGENOM" id="CLU_2929561_0_0_1"/>
<sequence length="61" mass="6753">PACKLLLVGSPRENGGARERVGPTRALPDQVRLILSLSPSIEWLDNDYTHGHSLSKVMWIT</sequence>
<evidence type="ECO:0000313" key="2">
    <source>
        <dbReference type="Proteomes" id="UP000017836"/>
    </source>
</evidence>
<dbReference type="Gramene" id="ERN00923">
    <property type="protein sequence ID" value="ERN00923"/>
    <property type="gene ID" value="AMTR_s04997p00005670"/>
</dbReference>
<organism evidence="1 2">
    <name type="scientific">Amborella trichopoda</name>
    <dbReference type="NCBI Taxonomy" id="13333"/>
    <lineage>
        <taxon>Eukaryota</taxon>
        <taxon>Viridiplantae</taxon>
        <taxon>Streptophyta</taxon>
        <taxon>Embryophyta</taxon>
        <taxon>Tracheophyta</taxon>
        <taxon>Spermatophyta</taxon>
        <taxon>Magnoliopsida</taxon>
        <taxon>Amborellales</taxon>
        <taxon>Amborellaceae</taxon>
        <taxon>Amborella</taxon>
    </lineage>
</organism>
<reference evidence="2" key="1">
    <citation type="journal article" date="2013" name="Science">
        <title>The Amborella genome and the evolution of flowering plants.</title>
        <authorList>
            <consortium name="Amborella Genome Project"/>
        </authorList>
    </citation>
    <scope>NUCLEOTIDE SEQUENCE [LARGE SCALE GENOMIC DNA]</scope>
</reference>
<name>U5D0N8_AMBTC</name>
<protein>
    <submittedName>
        <fullName evidence="1">Uncharacterized protein</fullName>
    </submittedName>
</protein>
<dbReference type="Proteomes" id="UP000017836">
    <property type="component" value="Unassembled WGS sequence"/>
</dbReference>
<feature type="non-terminal residue" evidence="1">
    <location>
        <position position="1"/>
    </location>
</feature>